<dbReference type="EMBL" id="VWPK01000089">
    <property type="protein sequence ID" value="KAA5608334.1"/>
    <property type="molecule type" value="Genomic_DNA"/>
</dbReference>
<dbReference type="OrthoDB" id="2375382at2"/>
<protein>
    <recommendedName>
        <fullName evidence="1">Tc1-like transposase DDE domain-containing protein</fullName>
    </recommendedName>
</protein>
<dbReference type="Proteomes" id="UP000325255">
    <property type="component" value="Unassembled WGS sequence"/>
</dbReference>
<dbReference type="RefSeq" id="WP_150045479.1">
    <property type="nucleotide sequence ID" value="NZ_OW485604.1"/>
</dbReference>
<dbReference type="GO" id="GO:0003676">
    <property type="term" value="F:nucleic acid binding"/>
    <property type="evidence" value="ECO:0007669"/>
    <property type="project" value="InterPro"/>
</dbReference>
<dbReference type="Gene3D" id="3.30.420.10">
    <property type="entry name" value="Ribonuclease H-like superfamily/Ribonuclease H"/>
    <property type="match status" value="1"/>
</dbReference>
<keyword evidence="3" id="KW-1185">Reference proteome</keyword>
<accession>A0A5M6IJ93</accession>
<proteinExistence type="predicted"/>
<feature type="domain" description="Tc1-like transposase DDE" evidence="1">
    <location>
        <begin position="30"/>
        <end position="134"/>
    </location>
</feature>
<dbReference type="InterPro" id="IPR036397">
    <property type="entry name" value="RNaseH_sf"/>
</dbReference>
<comment type="caution">
    <text evidence="2">The sequence shown here is derived from an EMBL/GenBank/DDBJ whole genome shotgun (WGS) entry which is preliminary data.</text>
</comment>
<evidence type="ECO:0000313" key="3">
    <source>
        <dbReference type="Proteomes" id="UP000325255"/>
    </source>
</evidence>
<dbReference type="AlphaFoldDB" id="A0A5M6IJ93"/>
<gene>
    <name evidence="2" type="ORF">F1189_29625</name>
</gene>
<dbReference type="Pfam" id="PF13358">
    <property type="entry name" value="DDE_3"/>
    <property type="match status" value="1"/>
</dbReference>
<evidence type="ECO:0000259" key="1">
    <source>
        <dbReference type="Pfam" id="PF13358"/>
    </source>
</evidence>
<organism evidence="2 3">
    <name type="scientific">Rhodovastum atsumiense</name>
    <dbReference type="NCBI Taxonomy" id="504468"/>
    <lineage>
        <taxon>Bacteria</taxon>
        <taxon>Pseudomonadati</taxon>
        <taxon>Pseudomonadota</taxon>
        <taxon>Alphaproteobacteria</taxon>
        <taxon>Acetobacterales</taxon>
        <taxon>Acetobacteraceae</taxon>
        <taxon>Rhodovastum</taxon>
    </lineage>
</organism>
<dbReference type="InterPro" id="IPR038717">
    <property type="entry name" value="Tc1-like_DDE_dom"/>
</dbReference>
<name>A0A5M6IJ93_9PROT</name>
<sequence>MDREALTWPQRTVFGRFGEGPKSAAARGFAPVTHDSVYLFGAICPERAVGAAIIMPAVNSEAMAEHLIEISRPVAPGAHAVLVCDGAGWHQPSQRLPVPDNISLLRLPAYAPELNPMENVWEYLRANKLSLRVWNSYNAILAACLDAWNFLMSTPDTIKSITQRAWASVKI</sequence>
<evidence type="ECO:0000313" key="2">
    <source>
        <dbReference type="EMBL" id="KAA5608334.1"/>
    </source>
</evidence>
<reference evidence="2 3" key="1">
    <citation type="submission" date="2019-09" db="EMBL/GenBank/DDBJ databases">
        <title>Genome sequence of Rhodovastum atsumiense, a diverse member of the Acetobacteraceae family of non-sulfur purple photosynthetic bacteria.</title>
        <authorList>
            <person name="Meyer T."/>
            <person name="Kyndt J."/>
        </authorList>
    </citation>
    <scope>NUCLEOTIDE SEQUENCE [LARGE SCALE GENOMIC DNA]</scope>
    <source>
        <strain evidence="2 3">DSM 21279</strain>
    </source>
</reference>